<name>A0ACC9CWZ3_9FIRM</name>
<accession>A0ACC9CWZ3</accession>
<evidence type="ECO:0000313" key="2">
    <source>
        <dbReference type="Proteomes" id="UP000220959"/>
    </source>
</evidence>
<reference evidence="1 2" key="1">
    <citation type="journal article" date="2017" name="Front. Microbiol.">
        <title>New Insights into the Diversity of the Genus Faecalibacterium.</title>
        <authorList>
            <person name="Benevides L."/>
            <person name="Burman S."/>
            <person name="Martin R."/>
            <person name="Robert V."/>
            <person name="Thomas M."/>
            <person name="Miquel S."/>
            <person name="Chain F."/>
            <person name="Sokol H."/>
            <person name="Bermudez-Humaran L.G."/>
            <person name="Morrison M."/>
            <person name="Langella P."/>
            <person name="Azevedo V.A."/>
            <person name="Chatel J.M."/>
            <person name="Soares S."/>
        </authorList>
    </citation>
    <scope>NUCLEOTIDE SEQUENCE [LARGE SCALE GENOMIC DNA]</scope>
    <source>
        <strain evidence="2">CNCM I-4541</strain>
    </source>
</reference>
<protein>
    <submittedName>
        <fullName evidence="1">Metalloendopeptidase</fullName>
    </submittedName>
</protein>
<keyword evidence="2" id="KW-1185">Reference proteome</keyword>
<gene>
    <name evidence="1" type="ORF">CGS49_09935</name>
</gene>
<dbReference type="EMBL" id="NMTR01000021">
    <property type="protein sequence ID" value="PDX60326.1"/>
    <property type="molecule type" value="Genomic_DNA"/>
</dbReference>
<proteinExistence type="predicted"/>
<comment type="caution">
    <text evidence="1">The sequence shown here is derived from an EMBL/GenBank/DDBJ whole genome shotgun (WGS) entry which is preliminary data.</text>
</comment>
<sequence length="638" mass="69994">MPQAARKEKTLLIEDKTQEQQSPAPSKSKRGQKLRSLWAQLQCIGLLHRHRLRRKTQSHVSDLGRKLSSNPVVPAIGEALYALGFSTEYVFVRAGRGIRRAAVHAWNAGRELLANLAAMAFPGAAQVFRDLFGPIVLFFRGMGSLLVHAHRVRKEKGFGAAVKDSVHYLVGGVRRNVRTLPRMAMYILPVLALAGMVTVVQNTIRQPYALEVQVNGEAVGYVANEDVFNSAREAVQERISYAGTDKTQWTVEPTYTVTVAHKTMDENEMADAILKSASDEISEGTALYLDGELTAVCSDGTSLQSYLSSLLEPYEDPENPNVTVGFNKDVTLENGIYFNESFQDEAEVENELSGVQQQEKIYTVQAGDTLWSIAQKNDLTFRELCDLNTNFKGAALTETSNIQAGDELIVTKQEAMLEIRITKIETWQEEIPYTTETTKSSEYTVGTKKTTQTGENGIRSVTAQRVYNTDGVQLSQQILETTVIKEPVTEQIVVGTKKVTSSTSYITGSGQFIWPVPGYRNCSRWYGGSHKGVDICAAAGTPIYASAGGTVTKAGYNRAGAGNGYGNSIIINHGNGYTTLYAHCLSLVVHAGQSVKQGQLIGYVGSTGRSSGNHCHFEIRRNGSYVAPQNVFNRSKYR</sequence>
<organism evidence="1 2">
    <name type="scientific">Faecalibacterium langellae</name>
    <dbReference type="NCBI Taxonomy" id="3435293"/>
    <lineage>
        <taxon>Bacteria</taxon>
        <taxon>Bacillati</taxon>
        <taxon>Bacillota</taxon>
        <taxon>Clostridia</taxon>
        <taxon>Eubacteriales</taxon>
        <taxon>Oscillospiraceae</taxon>
        <taxon>Faecalibacterium</taxon>
    </lineage>
</organism>
<dbReference type="Proteomes" id="UP000220959">
    <property type="component" value="Unassembled WGS sequence"/>
</dbReference>
<evidence type="ECO:0000313" key="1">
    <source>
        <dbReference type="EMBL" id="PDX60326.1"/>
    </source>
</evidence>